<keyword evidence="2" id="KW-0378">Hydrolase</keyword>
<evidence type="ECO:0000313" key="9">
    <source>
        <dbReference type="Proteomes" id="UP000829194"/>
    </source>
</evidence>
<name>A0ABY3XHY1_9GAMM</name>
<accession>A0ABY3XHY1</accession>
<organism evidence="8 9">
    <name type="scientific">Lysobacter gummosus</name>
    <dbReference type="NCBI Taxonomy" id="262324"/>
    <lineage>
        <taxon>Bacteria</taxon>
        <taxon>Pseudomonadati</taxon>
        <taxon>Pseudomonadota</taxon>
        <taxon>Gammaproteobacteria</taxon>
        <taxon>Lysobacterales</taxon>
        <taxon>Lysobacteraceae</taxon>
        <taxon>Lysobacter</taxon>
    </lineage>
</organism>
<dbReference type="SUPFAM" id="SSF110296">
    <property type="entry name" value="Oligoxyloglucan reducing end-specific cellobiohydrolase"/>
    <property type="match status" value="2"/>
</dbReference>
<dbReference type="PANTHER" id="PTHR43739:SF2">
    <property type="entry name" value="OLIGOXYLOGLUCAN-REDUCING END-SPECIFIC XYLOGLUCANASE-RELATED"/>
    <property type="match status" value="1"/>
</dbReference>
<keyword evidence="9" id="KW-1185">Reference proteome</keyword>
<reference evidence="8 9" key="1">
    <citation type="submission" date="2022-03" db="EMBL/GenBank/DDBJ databases">
        <title>Complete genome sequence of Lysobacter capsici VKM B-2533 and Lysobacter gummosus 10.1.1, promising sources of lytic agents.</title>
        <authorList>
            <person name="Tarlachkov S.V."/>
            <person name="Kudryakova I.V."/>
            <person name="Afoshin A.S."/>
            <person name="Leontyevskaya E.A."/>
            <person name="Leontyevskaya N.V."/>
        </authorList>
    </citation>
    <scope>NUCLEOTIDE SEQUENCE [LARGE SCALE GENOMIC DNA]</scope>
    <source>
        <strain evidence="8 9">10.1.1</strain>
    </source>
</reference>
<sequence length="734" mass="80174">MPKLRLTFALFAFLLATGAAAKGEAAEYRWRNVSIGGGGFVTGLVFHPAEKGLAYARTDVGGAYRWDDKAHSWRPLTDWLGAEDTNLLGIESLAIDPSDPERVYLAAGTYLNKWVGNGAILRSLDRGKNFQRTDLPFKLGGNEMGRGNGERLAVDPNDGRVLFFGTRASGLWRSQDSGASWSQLQSFPAVAHSPSASVQTSWAGPQPVGIVFVVFDPASGHKGAPTPKLYAGVSTREISVYESSDGGASWRPVAKQPVGLRPNHMVRASSGDYFLSYGDEPGPNTMNNGAVWKFAPGSGQWTDITPAPQSIDAENDGFGWGAVAVDPRNPQVLLATTFNRFVPHDEIYRSSDGGRHWQPLFPRSEFDHTISPWTAHASPHWMADIVINPFDSDEAMFVTGYGIWASRNLTAFDESQSKVKWWFKNTHLEETVPLDLASPPQGAHLLSAVGDIDGFRHDDLAASPLQFAGPRLTNGESIAYAGQAPQIVVRSGTVRHRNNNEVRAAYSLDGGSNWSSFASEPPQGEGAGHIAIAADGKRVIWTPLKSGAWITTDFGKRWQKVEGVPDTAVIEADQVDEDIYYGFDGITGKLYVSNNGGMEFQESQNAVGEFDDRFRPEVHPDPKRSGVVYLTASWRGLLRWSADKLEKLPGVENAYSLGLGKPKQGSDTPALYLFGQIAGKTGLFRSDDDGRRWTRIDDDAHRYGKIYRVTGDPRLYGRVYFATGGRGVVYGDPR</sequence>
<evidence type="ECO:0000313" key="8">
    <source>
        <dbReference type="EMBL" id="UNP31263.1"/>
    </source>
</evidence>
<evidence type="ECO:0000256" key="2">
    <source>
        <dbReference type="ARBA" id="ARBA00022801"/>
    </source>
</evidence>
<gene>
    <name evidence="8" type="ORF">MOV92_08500</name>
</gene>
<keyword evidence="5" id="KW-0624">Polysaccharide degradation</keyword>
<evidence type="ECO:0000256" key="1">
    <source>
        <dbReference type="ARBA" id="ARBA00022729"/>
    </source>
</evidence>
<keyword evidence="1 7" id="KW-0732">Signal</keyword>
<feature type="chain" id="PRO_5046721432" evidence="7">
    <location>
        <begin position="22"/>
        <end position="734"/>
    </location>
</feature>
<dbReference type="InterPro" id="IPR015943">
    <property type="entry name" value="WD40/YVTN_repeat-like_dom_sf"/>
</dbReference>
<comment type="similarity">
    <text evidence="6">Belongs to the glycosyl hydrolase 74 family.</text>
</comment>
<evidence type="ECO:0000256" key="6">
    <source>
        <dbReference type="ARBA" id="ARBA00037986"/>
    </source>
</evidence>
<evidence type="ECO:0000256" key="5">
    <source>
        <dbReference type="ARBA" id="ARBA00023326"/>
    </source>
</evidence>
<feature type="signal peptide" evidence="7">
    <location>
        <begin position="1"/>
        <end position="21"/>
    </location>
</feature>
<dbReference type="InterPro" id="IPR052025">
    <property type="entry name" value="Xyloglucanase_GH74"/>
</dbReference>
<evidence type="ECO:0000256" key="3">
    <source>
        <dbReference type="ARBA" id="ARBA00023277"/>
    </source>
</evidence>
<dbReference type="Gene3D" id="2.130.10.10">
    <property type="entry name" value="YVTN repeat-like/Quinoprotein amine dehydrogenase"/>
    <property type="match status" value="2"/>
</dbReference>
<keyword evidence="3" id="KW-0119">Carbohydrate metabolism</keyword>
<protein>
    <submittedName>
        <fullName evidence="8">Cellulase</fullName>
    </submittedName>
</protein>
<evidence type="ECO:0000256" key="4">
    <source>
        <dbReference type="ARBA" id="ARBA00023295"/>
    </source>
</evidence>
<dbReference type="PANTHER" id="PTHR43739">
    <property type="entry name" value="XYLOGLUCANASE (EUROFUNG)"/>
    <property type="match status" value="1"/>
</dbReference>
<evidence type="ECO:0000256" key="7">
    <source>
        <dbReference type="SAM" id="SignalP"/>
    </source>
</evidence>
<dbReference type="Proteomes" id="UP000829194">
    <property type="component" value="Chromosome"/>
</dbReference>
<keyword evidence="4" id="KW-0326">Glycosidase</keyword>
<dbReference type="EMBL" id="CP093547">
    <property type="protein sequence ID" value="UNP31263.1"/>
    <property type="molecule type" value="Genomic_DNA"/>
</dbReference>
<proteinExistence type="inferred from homology"/>